<dbReference type="Gene3D" id="3.40.50.12780">
    <property type="entry name" value="N-terminal domain of ligase-like"/>
    <property type="match status" value="6"/>
</dbReference>
<organism evidence="8 9">
    <name type="scientific">Neosartorya fischeri (strain ATCC 1020 / DSM 3700 / CBS 544.65 / FGSC A1164 / JCM 1740 / NRRL 181 / WB 181)</name>
    <name type="common">Aspergillus fischerianus</name>
    <dbReference type="NCBI Taxonomy" id="331117"/>
    <lineage>
        <taxon>Eukaryota</taxon>
        <taxon>Fungi</taxon>
        <taxon>Dikarya</taxon>
        <taxon>Ascomycota</taxon>
        <taxon>Pezizomycotina</taxon>
        <taxon>Eurotiomycetes</taxon>
        <taxon>Eurotiomycetidae</taxon>
        <taxon>Eurotiales</taxon>
        <taxon>Aspergillaceae</taxon>
        <taxon>Aspergillus</taxon>
        <taxon>Aspergillus subgen. Fumigati</taxon>
    </lineage>
</organism>
<dbReference type="PROSITE" id="PS00012">
    <property type="entry name" value="PHOSPHOPANTETHEINE"/>
    <property type="match status" value="4"/>
</dbReference>
<dbReference type="Pfam" id="PF00668">
    <property type="entry name" value="Condensation"/>
    <property type="match status" value="5"/>
</dbReference>
<dbReference type="SUPFAM" id="SSF56801">
    <property type="entry name" value="Acetyl-CoA synthetase-like"/>
    <property type="match status" value="6"/>
</dbReference>
<dbReference type="InterPro" id="IPR010071">
    <property type="entry name" value="AA_adenyl_dom"/>
</dbReference>
<dbReference type="VEuPathDB" id="FungiDB:NFIA_031170"/>
<dbReference type="FunFam" id="3.30.300.30:FF:000015">
    <property type="entry name" value="Nonribosomal peptide synthase SidD"/>
    <property type="match status" value="4"/>
</dbReference>
<dbReference type="Gene3D" id="2.30.38.10">
    <property type="entry name" value="Luciferase, Domain 3"/>
    <property type="match status" value="1"/>
</dbReference>
<dbReference type="KEGG" id="nfi:NFIA_031170"/>
<keyword evidence="3" id="KW-0436">Ligase</keyword>
<dbReference type="CDD" id="cd05918">
    <property type="entry name" value="A_NRPS_SidN3_like"/>
    <property type="match status" value="6"/>
</dbReference>
<dbReference type="PROSITE" id="PS00455">
    <property type="entry name" value="AMP_BINDING"/>
    <property type="match status" value="6"/>
</dbReference>
<feature type="domain" description="Carrier" evidence="7">
    <location>
        <begin position="3618"/>
        <end position="3694"/>
    </location>
</feature>
<feature type="domain" description="Carrier" evidence="7">
    <location>
        <begin position="608"/>
        <end position="696"/>
    </location>
</feature>
<dbReference type="PANTHER" id="PTHR45527:SF1">
    <property type="entry name" value="FATTY ACID SYNTHASE"/>
    <property type="match status" value="1"/>
</dbReference>
<dbReference type="CDD" id="cd19545">
    <property type="entry name" value="FUM14_C_NRPS-like"/>
    <property type="match status" value="5"/>
</dbReference>
<dbReference type="InterPro" id="IPR036736">
    <property type="entry name" value="ACP-like_sf"/>
</dbReference>
<dbReference type="PANTHER" id="PTHR45527">
    <property type="entry name" value="NONRIBOSOMAL PEPTIDE SYNTHETASE"/>
    <property type="match status" value="1"/>
</dbReference>
<evidence type="ECO:0000256" key="4">
    <source>
        <dbReference type="ARBA" id="ARBA00022737"/>
    </source>
</evidence>
<keyword evidence="2" id="KW-0597">Phosphoprotein</keyword>
<accession>A1DA53</accession>
<evidence type="ECO:0000256" key="6">
    <source>
        <dbReference type="SAM" id="MobiDB-lite"/>
    </source>
</evidence>
<dbReference type="InterPro" id="IPR020806">
    <property type="entry name" value="PKS_PP-bd"/>
</dbReference>
<dbReference type="InterPro" id="IPR020845">
    <property type="entry name" value="AMP-binding_CS"/>
</dbReference>
<dbReference type="SMART" id="SM00823">
    <property type="entry name" value="PKS_PP"/>
    <property type="match status" value="5"/>
</dbReference>
<dbReference type="OMA" id="KDAWQRT"/>
<dbReference type="Pfam" id="PF00550">
    <property type="entry name" value="PP-binding"/>
    <property type="match status" value="5"/>
</dbReference>
<keyword evidence="1" id="KW-0596">Phosphopantetheine</keyword>
<name>A1DA53_NEOFI</name>
<dbReference type="FunFam" id="3.30.559.30:FF:000003">
    <property type="entry name" value="Nonribosomal peptide synthase SidD"/>
    <property type="match status" value="5"/>
</dbReference>
<evidence type="ECO:0000256" key="2">
    <source>
        <dbReference type="ARBA" id="ARBA00022553"/>
    </source>
</evidence>
<dbReference type="PROSITE" id="PS50075">
    <property type="entry name" value="CARRIER"/>
    <property type="match status" value="5"/>
</dbReference>
<dbReference type="NCBIfam" id="TIGR01733">
    <property type="entry name" value="AA-adenyl-dom"/>
    <property type="match status" value="4"/>
</dbReference>
<dbReference type="GO" id="GO:0043041">
    <property type="term" value="P:amino acid activation for nonribosomal peptide biosynthetic process"/>
    <property type="evidence" value="ECO:0007669"/>
    <property type="project" value="TreeGrafter"/>
</dbReference>
<dbReference type="HOGENOM" id="CLU_000022_60_6_1"/>
<evidence type="ECO:0000313" key="8">
    <source>
        <dbReference type="EMBL" id="EAW20684.1"/>
    </source>
</evidence>
<feature type="region of interest" description="Disordered" evidence="6">
    <location>
        <begin position="1"/>
        <end position="30"/>
    </location>
</feature>
<evidence type="ECO:0000313" key="9">
    <source>
        <dbReference type="Proteomes" id="UP000006702"/>
    </source>
</evidence>
<dbReference type="GO" id="GO:0044550">
    <property type="term" value="P:secondary metabolite biosynthetic process"/>
    <property type="evidence" value="ECO:0007669"/>
    <property type="project" value="TreeGrafter"/>
</dbReference>
<dbReference type="NCBIfam" id="NF003417">
    <property type="entry name" value="PRK04813.1"/>
    <property type="match status" value="8"/>
</dbReference>
<feature type="domain" description="Carrier" evidence="7">
    <location>
        <begin position="4759"/>
        <end position="4833"/>
    </location>
</feature>
<reference evidence="9" key="1">
    <citation type="journal article" date="2008" name="PLoS Genet.">
        <title>Genomic islands in the pathogenic filamentous fungus Aspergillus fumigatus.</title>
        <authorList>
            <person name="Fedorova N.D."/>
            <person name="Khaldi N."/>
            <person name="Joardar V.S."/>
            <person name="Maiti R."/>
            <person name="Amedeo P."/>
            <person name="Anderson M.J."/>
            <person name="Crabtree J."/>
            <person name="Silva J.C."/>
            <person name="Badger J.H."/>
            <person name="Albarraq A."/>
            <person name="Angiuoli S."/>
            <person name="Bussey H."/>
            <person name="Bowyer P."/>
            <person name="Cotty P.J."/>
            <person name="Dyer P.S."/>
            <person name="Egan A."/>
            <person name="Galens K."/>
            <person name="Fraser-Liggett C.M."/>
            <person name="Haas B.J."/>
            <person name="Inman J.M."/>
            <person name="Kent R."/>
            <person name="Lemieux S."/>
            <person name="Malavazi I."/>
            <person name="Orvis J."/>
            <person name="Roemer T."/>
            <person name="Ronning C.M."/>
            <person name="Sundaram J.P."/>
            <person name="Sutton G."/>
            <person name="Turner G."/>
            <person name="Venter J.C."/>
            <person name="White O.R."/>
            <person name="Whitty B.R."/>
            <person name="Youngman P."/>
            <person name="Wolfe K.H."/>
            <person name="Goldman G.H."/>
            <person name="Wortman J.R."/>
            <person name="Jiang B."/>
            <person name="Denning D.W."/>
            <person name="Nierman W.C."/>
        </authorList>
    </citation>
    <scope>NUCLEOTIDE SEQUENCE [LARGE SCALE GENOMIC DNA]</scope>
    <source>
        <strain evidence="9">ATCC 1020 / DSM 3700 / CBS 544.65 / FGSC A1164 / JCM 1740 / NRRL 181 / WB 181</strain>
    </source>
</reference>
<evidence type="ECO:0000256" key="3">
    <source>
        <dbReference type="ARBA" id="ARBA00022598"/>
    </source>
</evidence>
<dbReference type="eggNOG" id="KOG1178">
    <property type="taxonomic scope" value="Eukaryota"/>
</dbReference>
<dbReference type="FunFam" id="1.10.1200.10:FF:000005">
    <property type="entry name" value="Nonribosomal peptide synthetase 1"/>
    <property type="match status" value="4"/>
</dbReference>
<feature type="domain" description="Carrier" evidence="7">
    <location>
        <begin position="2515"/>
        <end position="2591"/>
    </location>
</feature>
<keyword evidence="4" id="KW-0677">Repeat</keyword>
<dbReference type="GO" id="GO:0031177">
    <property type="term" value="F:phosphopantetheine binding"/>
    <property type="evidence" value="ECO:0007669"/>
    <property type="project" value="InterPro"/>
</dbReference>
<dbReference type="InterPro" id="IPR045851">
    <property type="entry name" value="AMP-bd_C_sf"/>
</dbReference>
<keyword evidence="9" id="KW-1185">Reference proteome</keyword>
<dbReference type="SMART" id="SM01294">
    <property type="entry name" value="PKS_PP_betabranch"/>
    <property type="match status" value="1"/>
</dbReference>
<dbReference type="Gene3D" id="3.30.559.10">
    <property type="entry name" value="Chloramphenicol acetyltransferase-like domain"/>
    <property type="match status" value="5"/>
</dbReference>
<dbReference type="GO" id="GO:0005737">
    <property type="term" value="C:cytoplasm"/>
    <property type="evidence" value="ECO:0007669"/>
    <property type="project" value="TreeGrafter"/>
</dbReference>
<dbReference type="FunFam" id="3.40.50.12780:FF:000014">
    <property type="entry name" value="Nonribosomal peptide synthetase 1"/>
    <property type="match status" value="1"/>
</dbReference>
<dbReference type="RefSeq" id="XP_001262581.1">
    <property type="nucleotide sequence ID" value="XM_001262580.1"/>
</dbReference>
<dbReference type="InterPro" id="IPR001242">
    <property type="entry name" value="Condensation_dom"/>
</dbReference>
<evidence type="ECO:0000256" key="1">
    <source>
        <dbReference type="ARBA" id="ARBA00022450"/>
    </source>
</evidence>
<dbReference type="GO" id="GO:0016874">
    <property type="term" value="F:ligase activity"/>
    <property type="evidence" value="ECO:0007669"/>
    <property type="project" value="UniProtKB-KW"/>
</dbReference>
<dbReference type="InterPro" id="IPR006162">
    <property type="entry name" value="Ppantetheine_attach_site"/>
</dbReference>
<evidence type="ECO:0000256" key="5">
    <source>
        <dbReference type="ARBA" id="ARBA00029454"/>
    </source>
</evidence>
<dbReference type="EMBL" id="DS027693">
    <property type="protein sequence ID" value="EAW20684.1"/>
    <property type="molecule type" value="Genomic_DNA"/>
</dbReference>
<dbReference type="InterPro" id="IPR000873">
    <property type="entry name" value="AMP-dep_synth/lig_dom"/>
</dbReference>
<comment type="similarity">
    <text evidence="5">Belongs to the NRP synthetase family.</text>
</comment>
<dbReference type="InterPro" id="IPR023213">
    <property type="entry name" value="CAT-like_dom_sf"/>
</dbReference>
<dbReference type="GeneID" id="4588961"/>
<feature type="compositionally biased region" description="Acidic residues" evidence="6">
    <location>
        <begin position="17"/>
        <end position="30"/>
    </location>
</feature>
<dbReference type="Pfam" id="PF00501">
    <property type="entry name" value="AMP-binding"/>
    <property type="match status" value="6"/>
</dbReference>
<evidence type="ECO:0000259" key="7">
    <source>
        <dbReference type="PROSITE" id="PS50075"/>
    </source>
</evidence>
<proteinExistence type="inferred from homology"/>
<protein>
    <submittedName>
        <fullName evidence="8">Nonribosomal peptide synthase, putative</fullName>
    </submittedName>
</protein>
<dbReference type="InterPro" id="IPR042099">
    <property type="entry name" value="ANL_N_sf"/>
</dbReference>
<dbReference type="Proteomes" id="UP000006702">
    <property type="component" value="Unassembled WGS sequence"/>
</dbReference>
<feature type="domain" description="Carrier" evidence="7">
    <location>
        <begin position="1542"/>
        <end position="1618"/>
    </location>
</feature>
<gene>
    <name evidence="8" type="ORF">NFIA_031170</name>
</gene>
<dbReference type="Gene3D" id="3.30.300.30">
    <property type="match status" value="6"/>
</dbReference>
<dbReference type="Gene3D" id="1.10.1200.10">
    <property type="entry name" value="ACP-like"/>
    <property type="match status" value="5"/>
</dbReference>
<dbReference type="SUPFAM" id="SSF52777">
    <property type="entry name" value="CoA-dependent acyltransferases"/>
    <property type="match status" value="10"/>
</dbReference>
<dbReference type="InterPro" id="IPR009081">
    <property type="entry name" value="PP-bd_ACP"/>
</dbReference>
<dbReference type="STRING" id="331117.A1DA53"/>
<sequence>MTLNGDDAYDITRSYEDESEYTDESDESDESEELLADLTLASNWDAKRATQWNTTEDPEIIDNCVHRLIELQTKARPDAPAVHAWDGHFTYAQLDSAANRLAHHLLDSFALQPDDLVHVCFEKSVWFFVSILAVNKAGAAWVPLDPSHPEQRQRQIVNQTRAQLALSSPANFAICSALVADVVEVTPELDMRLKQDGDLTSSVPVSRVSPHHAAYVLFTSGSTGTPKEFVMEHRSVCTSQTAISLRLQLTPEVRMLQFASFVFDLSIGEIIATLISGACLCVISEDTRMNGVVDFINNMNISWAFLTPAFARILKPSDVPNLELLLLAGEAVGRDVFDIWFGHVRLVNGWGPAETCCFSTLHEWDRESASESPSTIGRPVGSYCWLVDLNDAQRLVPIGTVGEVVIQGPTMLREYLANPEQTEMSTVRKLPEWAPRRTSPYWNRFYKSGDLCKYNANGTLEFISRKDTQVKIRGLRVELGEIEHHINSSLEEARQVAVDIYETPNGPSLAAYFCFKTAMKGPDAQGSDEAEGLFMPITDQLESRITAMVGELNIRLPRYMIPSLFIPCRYMPVITSTKIDRNKLRKLTSSLSQGDIAMYSLMDKKKQPPETPMELRLQEIWAELLKLPLDAIGRDDSFLRIGGDSISVIQLVSRARSEGLMALAARQPGSYIAKHIYRLPNHVNIDRFRAAWEQTMRVCANLRTRIILYDGSSLQVVVKDDISWENGADMQSALSATWDADMAYGLRLCRYAIAKDDGKHYFLWAIHHTINDGWTNRLVLDTLHQAYQHAEIPAMQPYSSFIQYVTDMNRDAASEFWRSQLQGAQRAIFPPEQRVSASRSAQKSKTHSFARSIAFPSAKDSSITKATILRAAWALVLARYCDTDDICFGTNVSGRHAPIPGVERMPGVVVATVPVRMRLDSRQTVSNFLLDVQNQASDMVPYEQFGLQNISKLSEDAHEYCNFSSLFAVQPINQMSGTGSSSDGILALAGSYEDRSKDAMDGYFNYPLIVQCHSYEEYFDLVFIYDSGVLDEPQLHAMCEHFDHVTQQLAAQDERKLGSVSLAGSWDREQVLQWHREEPKLVNACVHELVAEQASRTPDHEALFAVYLSQHGVRPESLVPICFEKSIWTVVAQLAVWKAGGAFLPLDPAHPKSRRQALVAESGARVMIVSPSQAIPCASMASTVLELSPSLILSQLSKSDRALQPSHRPSPSNAAYLIFTSGSTGKPKGVVVEHSAISSSIMYHGKAYHMSEESRVLQFANYTFDRNLSEIMTPLVYGGTVCVPSDTERLQDLPAFASLQAETISTDEVPTNIGRAFNNRCWIVDADNHQRLAPIGCMGELLVEGYALARDYLNDEERSKELFVGAPQWLPPASRAQQQRRFYKTGDLVKYNFDGSIDFLGRKDTQVKLRGQRIELSEIEYNIKLALPSVKHAVVDKLQRNSGEFLVAVVSFMDEQKAFGDGSPNSWLQPMTENARKSLAMVTEALEAALPAYMVPSFFVPVHEMPTVSSTKIDRKKIRQLASSLQPEQLDSFSLEQRERFPPSEEMEFRLRDLWATVLKMGAEAIGKHDSFLKIGGDSISAIQLVALAREHGIELSVTKIFESPRLDTMAANAMKPDSTATYEAEPFSLLPEGITAEQVKILARTACKLSESQTIEDAYPCTGLQEGLMALAVKQPGSHVARYLYRLPGHIDIERFRAAWIQTVAICSNLRTRIFLADGRSIQVVVKNDITWEDTNGLHPKLVLSSTEAGQMQYGSRLCRYALAKDENGETYFIWATHHAIFDGWTNRLVLDTLQRMYNGAEAPPLQPYKGFIKYVTALQNQSTSSYWKAQLQGAKPATFPAQGSRTYGSGRNLTEAIQLPRLTNSSITKATILRVAWAMVLARYCETDDVCFGTTISGRQAPVPGVDKMPGPVIATVPVRVRLDQRQTVSEFLLNTQNQASEMIAYEQYSLKNISTVSPDAKGTCDFSSLLVLQPLEKMSAANGSSSQGILISTDSEEEQDTAWVGNYFTYPLVVQAIMMDDRVDLNLTYDSSVLDKSQLIALCRQFGHVTEQLVSKSERTLSEISVAGPSDLNQALEWNQEVPEIINSTIHQLIEKQAILRPHAPAICAWDGNFSYEQLDSKANRLAHYLLSRFSIEADDLIHVCFEKSAWHFVSILAINKAGAAWIPLDPSHPEHHHRQIVQQTQAKLVLTSPTNALICAGLFRDVVQVTPEMDSELALDSTISGPPVSNASSGSAAYVLFTSGSTGVPKGLLMEHGAVCTSQTAISRRLRMGSDVRILQFAAFVFDLSIGEIIATLISGACLCVPSESTRMNSITDFIRDMNINWAFLTPAFVRTLQPSKVPSLDLLLLAGEAVGRDIFNTWFGKLRLINGWGPAETCCFSTLHEWTSPYESPLTVGRPVGGFCWIVDPNDSTQLAPTGCLGESFPVNQDDNANMFLPLTFDLQDQITDLIGTLNVKLPGYMIPTLFIPCCSIPFITSTKVDRRKLRTMAENLDHANMAMYALVNSKKRAPETIMEHRLQQLWAEILNLPTESIGRDDSFLRIGGDSISAISLVSMARDCGIRITVKDIFDDSRLSAVALSASEVAESGDDVSVKERFSLIPANMTLNDIMLAVQSQIGLDLPIEDAYPCTALQEGLMALAVKQPGSYVAKHTYRIPDHVDIAQFRAAWEQTMRICSNLRTRIVFVNGSWMQVVVRDDVTWEGTEGLDLQATISKMWEIEMKEASRLCQYALIEDDKKGAHFIWAVYHAVYDGWSMGLTLKTLGQVYRQTEISTLHPHSSFIRYTAALDSKAASEFWQEQLFRVQRANWPRDKRSSASSAALSKQATRLSGKTIQLPRSTNSCITKATVLRAAWALVLARYCDTDDICFGTTISGRQAPVPGVETILGPLVATVPVRIRLEQDRKVSSFLSDVQSQASHIIAYEQFGLQNIAKLSADAKDACDFSSLLVIQPAQVLTNATNGAETVLMPADLHELSSTHRMESYFSYPLVIQAHVSDNHVELLTIDNSDVITEPQVQALSHQFDHIVQQLLTGAQGTVGELSIAAEWDFQQATAFNTENPEIIDSTVHQLIGRQVEIRPNAPAIRAWDGVLTYHEFNAAANRLTHYLVNNYTIHTDELIHVCFEKSVWFFIAILAINKAGAAWVPLDPSHPEQRHQEVVQQTQARLALSSPSNANICARVGLQVLLVTPELDLSLKSQFPESSLSPPAQGAISPSNAAYVLFTSGSTGTPKGLVMEHRSVCTSQTAISQRLRLTPHVRMLQFASFVFDLCIGEIIAPLISGACLCVPSEHIRMNSLKEFIWDEKINWAFLTPSFVQQTLKPEDVPTLELLLLAGEPVRNNILDTWFGKVRLVNGWGPAETCCFSTLHEWQSITESPLTVGRPVGGFCWIVDPNDPSRLAPTGCIGEVMIQGPTILRGYLDSPKQTEQHIVTTLPTWAPHQSSPYWSRFYKSGDLCSYNADGTIEFSSRKDTQVKIRGLRVELNEIEHHTLSSLEGVRQVAVDTFNTENGLGLASYFCVDMSAEAVSSDAAGGSASNSVFLSLTTELETRIASMVSQLSVKLPRYMIPTLFIPCRRMPFITSTKLDRKELRRLTSMLTTDEIARFSLAESIKRKPETEMEVQLQQLCANILNISTDAIGRDDSFLRIGGDSISAIRLVSDAREVGIRLTVKDIFDDPRLSAMAIKASEAGTGRSEWDSATSTIAPFSLLDIPVRESVQSQSEGMPQVTGELKGSRTLRTTIRDECGLDKDQIIEDAYPCTKLQEGFMALAIKQPGSYIARYAYQLPDQVNLLRFKDAWEQTILASSNLRTRIVFVEGSAIQVVIKDDVHWDSAGNADLASVVDTMRDVKMASGCRLCRYSLATGKDGRHYFFLVVHHAIYDGWTVRLIMEMLHSAYYGLDIKPLRPYSVFMNYIKQLDNEAMSTYRKSQLQGVTAASFPQIDNSPSSTQGNIKSVTRSAKKIISFPELTGSSVTKATIFRAAWAVVLSSYCDTDDICFGTSISGRHAPVAGVERIAGPAVATVPVRIQLDRQQSIQEFLSKVQKQASDMVAYEHFGIQNISKLSKEAGEACNFSSLLVIQPIKQLVYSNDTTGLLLVSVNAEHFGADEMVDGYFNYPLIVQGHMYEDQMGLVMIYDSRYLSELQVTALSHQIDHVVQQLLKQDNKTLLAQVSVAGPWDLQQAFDRNQEEPEIVDACVHQLIEEQGRIRPDAPAVRAWDGNLTYRQLNCAANRLAHYLTASFGVVPDDLIHVCFEKSVWFFISILAINKAGPAWVPLDPSHPRQYHKQVIQQTKAKLALTSSLNADICVGLVPRVIQVTPELDTRLTHYGESGFSTNLNVESLNPPACGVSPRNAAYVLFTSGTTGTPKGLVMEHGSVCTSQTAINKRVGGSSESSDRRMLQFASYVFDACIGETISTLIAGGCLCVPSDETRINNITEFIREQDINWALLTPSFIRTVKPEQVPSLKVLMLAGEAVGRDILDTWFGKVRLINGWGPAETCVFSTIHEWQSIDESPLTVGRPVGGFCWIVDPRDPKQLTPIGAVGEVVIQGPTVLREYLANPEQTQQLKVLNLPEWAPRRLSPHWNCFYKSGDLASYNADGTIEFLSRKDTQIKIRGLRVELSEVEHHVRMSLEGVQQVAVDVFRRTGGENGISLVAYLCFNQTTWIANKDETETGSIFMPFTADMEERVVAMLGDLNIKLPRYMVPTLFVPCRYMPFITSTKLDRRKLRGLTESLSKEEIAVYSLVDTKKRPPETPMEYRLQGLWAETLGIAATEKIGRDDSFLRLGGDSITAITLVSKARDSGIRLTVKDIFDDPRLSAVAAAASEVGDSADAPVESEPFSLLPESVKFDDIELQIRQECNLLDNQIIADAYPCSGLQEGFMALAVKQPGSYIAKYIYRIPEYVDIGRFKDAWEQTVRLCSNLRTRILFLNGSAIQVVVKDDIYWDTTADTDLASALDNARNISMTIGSRLCQYSLGTAPDGSVYFIWTAHHAIYDGWTRRIIMETLHQLYHGSKVPALQPYVNFIQYVKSLDHQASSDYWATELQGATCASFPGYGPQQEASADSSVTRSVVRTIAFPPSTQSSVTKATILRAAWAVVLSRYCDSDDICFGTSISGRQAPVYGVERITGPAVATVPVRVRFDGQSTVSTFLQNMQSQASDMVKHKQFGLQNIIKLSPEAKEVCNFSSLLVIQPAQIVALANENDTDMILVNDNTAHFSSDEMVEGYFNYPLIVQGHVSANKVKLIIIYDSNVLPEGRVEALSQHFEHVVDQLLHQEDKCLAEVSVAGPWDLQQAMGWNHESPEIIDTCVHQFIERHAMLQPNASAICAWDGELTYSEFNAAANRLANHLVDNFALKSDELVHVCFEKSVWFFVSILAINKAGGAWVPLDPSHPEKRQQQVVEQTRARIALTSPTTMSICNNLVADVLVVTPDLDAQLSQITAFNKPLPFQLSPRNASYVLFTSGSTGTPKGLVMEHGSVCTSQRAIGKRLGISSDIRMLQFSSYVFDACIGEAIGTLIAGGCLCVPSEEIRMNSIREFIHDYNVSWALLTPSFIQTLKPEDVPSLEVLMLAGEAVSRDILNKWFGKVRLINGWGPAETCVFSTMHEWNSIDESPLTVGRPVGGLCWIVNPTNPRELAPIGCVGEVVIQGPTIMREYLANNDQTEESIVRDLELPDWAPRCKAFPWNRFYKSGDLASYNSDGTIEFSSRKDTQTKIRGFRVELSEIEHHIRASLDGVKQVAVDVLKREGGLSLVSYLCFNNTSRIASKIVRPRTLLNTLKLTTQAAWQPPLQRLSMQAGCIASRR</sequence>
<dbReference type="Gene3D" id="3.30.559.30">
    <property type="entry name" value="Nonribosomal peptide synthetase, condensation domain"/>
    <property type="match status" value="5"/>
</dbReference>
<dbReference type="eggNOG" id="KOG1176">
    <property type="taxonomic scope" value="Eukaryota"/>
</dbReference>
<dbReference type="SUPFAM" id="SSF47336">
    <property type="entry name" value="ACP-like"/>
    <property type="match status" value="5"/>
</dbReference>
<dbReference type="OrthoDB" id="416786at2759"/>